<evidence type="ECO:0000313" key="8">
    <source>
        <dbReference type="Proteomes" id="UP000594454"/>
    </source>
</evidence>
<keyword evidence="2 5" id="KW-0812">Transmembrane</keyword>
<keyword evidence="3 5" id="KW-1133">Transmembrane helix</keyword>
<organism evidence="7 8">
    <name type="scientific">Hermetia illucens</name>
    <name type="common">Black soldier fly</name>
    <dbReference type="NCBI Taxonomy" id="343691"/>
    <lineage>
        <taxon>Eukaryota</taxon>
        <taxon>Metazoa</taxon>
        <taxon>Ecdysozoa</taxon>
        <taxon>Arthropoda</taxon>
        <taxon>Hexapoda</taxon>
        <taxon>Insecta</taxon>
        <taxon>Pterygota</taxon>
        <taxon>Neoptera</taxon>
        <taxon>Endopterygota</taxon>
        <taxon>Diptera</taxon>
        <taxon>Brachycera</taxon>
        <taxon>Stratiomyomorpha</taxon>
        <taxon>Stratiomyidae</taxon>
        <taxon>Hermetiinae</taxon>
        <taxon>Hermetia</taxon>
    </lineage>
</organism>
<feature type="transmembrane region" description="Helical" evidence="5">
    <location>
        <begin position="199"/>
        <end position="216"/>
    </location>
</feature>
<keyword evidence="4 5" id="KW-0472">Membrane</keyword>
<feature type="domain" description="Sugar phosphate transporter" evidence="6">
    <location>
        <begin position="56"/>
        <end position="348"/>
    </location>
</feature>
<gene>
    <name evidence="7" type="ORF">HERILL_LOCUS5825</name>
</gene>
<keyword evidence="8" id="KW-1185">Reference proteome</keyword>
<evidence type="ECO:0000256" key="3">
    <source>
        <dbReference type="ARBA" id="ARBA00022989"/>
    </source>
</evidence>
<feature type="transmembrane region" description="Helical" evidence="5">
    <location>
        <begin position="146"/>
        <end position="167"/>
    </location>
</feature>
<accession>A0A7R8ULF4</accession>
<evidence type="ECO:0000256" key="2">
    <source>
        <dbReference type="ARBA" id="ARBA00022692"/>
    </source>
</evidence>
<proteinExistence type="predicted"/>
<protein>
    <recommendedName>
        <fullName evidence="6">Sugar phosphate transporter domain-containing protein</fullName>
    </recommendedName>
</protein>
<dbReference type="EMBL" id="LR899010">
    <property type="protein sequence ID" value="CAD7082819.1"/>
    <property type="molecule type" value="Genomic_DNA"/>
</dbReference>
<evidence type="ECO:0000259" key="6">
    <source>
        <dbReference type="Pfam" id="PF03151"/>
    </source>
</evidence>
<feature type="transmembrane region" description="Helical" evidence="5">
    <location>
        <begin position="174"/>
        <end position="193"/>
    </location>
</feature>
<evidence type="ECO:0000256" key="4">
    <source>
        <dbReference type="ARBA" id="ARBA00023136"/>
    </source>
</evidence>
<dbReference type="GO" id="GO:0016020">
    <property type="term" value="C:membrane"/>
    <property type="evidence" value="ECO:0007669"/>
    <property type="project" value="UniProtKB-SubCell"/>
</dbReference>
<evidence type="ECO:0000256" key="5">
    <source>
        <dbReference type="SAM" id="Phobius"/>
    </source>
</evidence>
<dbReference type="FunCoup" id="A0A7R8ULF4">
    <property type="interactions" value="2045"/>
</dbReference>
<name>A0A7R8ULF4_HERIL</name>
<dbReference type="OMA" id="LFWEVPK"/>
<dbReference type="Proteomes" id="UP000594454">
    <property type="component" value="Chromosome 2"/>
</dbReference>
<dbReference type="InParanoid" id="A0A7R8ULF4"/>
<comment type="subcellular location">
    <subcellularLocation>
        <location evidence="1">Membrane</location>
        <topology evidence="1">Multi-pass membrane protein</topology>
    </subcellularLocation>
</comment>
<dbReference type="PANTHER" id="PTHR11132">
    <property type="entry name" value="SOLUTE CARRIER FAMILY 35"/>
    <property type="match status" value="1"/>
</dbReference>
<dbReference type="InterPro" id="IPR004853">
    <property type="entry name" value="Sugar_P_trans_dom"/>
</dbReference>
<dbReference type="OrthoDB" id="18894at2759"/>
<feature type="transmembrane region" description="Helical" evidence="5">
    <location>
        <begin position="334"/>
        <end position="352"/>
    </location>
</feature>
<reference evidence="7 8" key="1">
    <citation type="submission" date="2020-11" db="EMBL/GenBank/DDBJ databases">
        <authorList>
            <person name="Wallbank WR R."/>
            <person name="Pardo Diaz C."/>
            <person name="Kozak K."/>
            <person name="Martin S."/>
            <person name="Jiggins C."/>
            <person name="Moest M."/>
            <person name="Warren A I."/>
            <person name="Generalovic N T."/>
            <person name="Byers J.R.P. K."/>
            <person name="Montejo-Kovacevich G."/>
            <person name="Yen C E."/>
        </authorList>
    </citation>
    <scope>NUCLEOTIDE SEQUENCE [LARGE SCALE GENOMIC DNA]</scope>
</reference>
<dbReference type="InterPro" id="IPR050186">
    <property type="entry name" value="TPT_transporter"/>
</dbReference>
<feature type="transmembrane region" description="Helical" evidence="5">
    <location>
        <begin position="45"/>
        <end position="70"/>
    </location>
</feature>
<dbReference type="Pfam" id="PF03151">
    <property type="entry name" value="TPT"/>
    <property type="match status" value="1"/>
</dbReference>
<sequence>MSTPKYERLPTDTSGNSHIRDEDQVELENVMRIDTIPKRSPLSKVVLHMAIGSLGLIVLYLSLSICLTFYQSWLIKRYKFPLTIVLYHLIIKLMFSTLLRYIYRVATGKSRVLLDWRTSFKKISPTGIASGIDIGFSNWGLELVKISLYTMTKSSTIIFILFFAILLGLEKKSWSLVAIVAMIATGLFMFTYKSTEFDVFGFAFLLFASFTSGIRWSFAQLIMQKSKLGLHNPIDMIFHMQPWMIISIIPFTIGFEGKQAIDLLQQISTVPYTDILLVFTKITVGAMIAFAMEVSEFMVLSHTSSLTLSISGIFKDIFQLVLAVEVLGDQLSPINIMGLVLCLCGICCHVAHKYTTYIRMKSEEVFIVNNDSMSNNISTNVKFRNNTAQSIPLLDSNDLNNSDSEGSHNSDNQNASDVIFDILKRRDASRR</sequence>
<evidence type="ECO:0000256" key="1">
    <source>
        <dbReference type="ARBA" id="ARBA00004141"/>
    </source>
</evidence>
<dbReference type="AlphaFoldDB" id="A0A7R8ULF4"/>
<feature type="transmembrane region" description="Helical" evidence="5">
    <location>
        <begin position="82"/>
        <end position="103"/>
    </location>
</feature>
<feature type="transmembrane region" description="Helical" evidence="5">
    <location>
        <begin position="275"/>
        <end position="294"/>
    </location>
</feature>
<evidence type="ECO:0000313" key="7">
    <source>
        <dbReference type="EMBL" id="CAD7082819.1"/>
    </source>
</evidence>